<comment type="catalytic activity">
    <reaction evidence="12">
        <text>fluoride(in) = fluoride(out)</text>
        <dbReference type="Rhea" id="RHEA:76159"/>
        <dbReference type="ChEBI" id="CHEBI:17051"/>
    </reaction>
    <physiologicalReaction direction="left-to-right" evidence="12">
        <dbReference type="Rhea" id="RHEA:76160"/>
    </physiologicalReaction>
</comment>
<comment type="subcellular location">
    <subcellularLocation>
        <location evidence="1 14">Cell membrane</location>
        <topology evidence="1 14">Multi-pass membrane protein</topology>
    </subcellularLocation>
</comment>
<organism evidence="15 16">
    <name type="scientific">Mesobacillus foraminis</name>
    <dbReference type="NCBI Taxonomy" id="279826"/>
    <lineage>
        <taxon>Bacteria</taxon>
        <taxon>Bacillati</taxon>
        <taxon>Bacillota</taxon>
        <taxon>Bacilli</taxon>
        <taxon>Bacillales</taxon>
        <taxon>Bacillaceae</taxon>
        <taxon>Mesobacillus</taxon>
    </lineage>
</organism>
<dbReference type="HAMAP" id="MF_00454">
    <property type="entry name" value="FluC"/>
    <property type="match status" value="1"/>
</dbReference>
<dbReference type="Proteomes" id="UP000295689">
    <property type="component" value="Unassembled WGS sequence"/>
</dbReference>
<dbReference type="GO" id="GO:0005886">
    <property type="term" value="C:plasma membrane"/>
    <property type="evidence" value="ECO:0007669"/>
    <property type="project" value="UniProtKB-SubCell"/>
</dbReference>
<dbReference type="GO" id="GO:0140114">
    <property type="term" value="P:cellular detoxification of fluoride"/>
    <property type="evidence" value="ECO:0007669"/>
    <property type="project" value="UniProtKB-UniRule"/>
</dbReference>
<feature type="transmembrane region" description="Helical" evidence="14">
    <location>
        <begin position="6"/>
        <end position="21"/>
    </location>
</feature>
<evidence type="ECO:0000256" key="8">
    <source>
        <dbReference type="ARBA" id="ARBA00023065"/>
    </source>
</evidence>
<comment type="activity regulation">
    <text evidence="14">Na(+) is not transported, but it plays an essential structural role and its presence is essential for fluoride channel function.</text>
</comment>
<keyword evidence="10 14" id="KW-0407">Ion channel</keyword>
<feature type="transmembrane region" description="Helical" evidence="14">
    <location>
        <begin position="56"/>
        <end position="79"/>
    </location>
</feature>
<protein>
    <recommendedName>
        <fullName evidence="14">Fluoride-specific ion channel FluC</fullName>
    </recommendedName>
</protein>
<evidence type="ECO:0000256" key="2">
    <source>
        <dbReference type="ARBA" id="ARBA00022448"/>
    </source>
</evidence>
<evidence type="ECO:0000256" key="3">
    <source>
        <dbReference type="ARBA" id="ARBA00022475"/>
    </source>
</evidence>
<comment type="similarity">
    <text evidence="11 14">Belongs to the fluoride channel Fluc/FEX (TC 1.A.43) family.</text>
</comment>
<evidence type="ECO:0000256" key="14">
    <source>
        <dbReference type="HAMAP-Rule" id="MF_00454"/>
    </source>
</evidence>
<name>A0A4V6NKQ7_9BACI</name>
<evidence type="ECO:0000313" key="15">
    <source>
        <dbReference type="EMBL" id="TCN24910.1"/>
    </source>
</evidence>
<evidence type="ECO:0000256" key="5">
    <source>
        <dbReference type="ARBA" id="ARBA00022723"/>
    </source>
</evidence>
<keyword evidence="6 14" id="KW-1133">Transmembrane helix</keyword>
<sequence length="115" mass="12287">MISGLFIALGGFLGAICRYVLQRMIKIAAFPAATLLINLTGAFLLGLLVGKGLEGRIYLVTGIGFLGAFTTFSTLNVDLLKLFRKKQLKSVLWYAGLTYFGGIGLGLLGLWAGNL</sequence>
<dbReference type="GO" id="GO:0046872">
    <property type="term" value="F:metal ion binding"/>
    <property type="evidence" value="ECO:0007669"/>
    <property type="project" value="UniProtKB-KW"/>
</dbReference>
<dbReference type="RefSeq" id="WP_158287076.1">
    <property type="nucleotide sequence ID" value="NZ_JABUHM010000004.1"/>
</dbReference>
<evidence type="ECO:0000256" key="13">
    <source>
        <dbReference type="ARBA" id="ARBA00049940"/>
    </source>
</evidence>
<feature type="binding site" evidence="14">
    <location>
        <position position="67"/>
    </location>
    <ligand>
        <name>Na(+)</name>
        <dbReference type="ChEBI" id="CHEBI:29101"/>
        <note>structural</note>
    </ligand>
</feature>
<evidence type="ECO:0000256" key="7">
    <source>
        <dbReference type="ARBA" id="ARBA00023053"/>
    </source>
</evidence>
<proteinExistence type="inferred from homology"/>
<keyword evidence="9 14" id="KW-0472">Membrane</keyword>
<dbReference type="GO" id="GO:0062054">
    <property type="term" value="F:fluoride channel activity"/>
    <property type="evidence" value="ECO:0007669"/>
    <property type="project" value="UniProtKB-UniRule"/>
</dbReference>
<feature type="binding site" evidence="14">
    <location>
        <position position="70"/>
    </location>
    <ligand>
        <name>Na(+)</name>
        <dbReference type="ChEBI" id="CHEBI:29101"/>
        <note>structural</note>
    </ligand>
</feature>
<keyword evidence="2 14" id="KW-0813">Transport</keyword>
<reference evidence="15 16" key="1">
    <citation type="journal article" date="2015" name="Stand. Genomic Sci.">
        <title>Genomic Encyclopedia of Bacterial and Archaeal Type Strains, Phase III: the genomes of soil and plant-associated and newly described type strains.</title>
        <authorList>
            <person name="Whitman W.B."/>
            <person name="Woyke T."/>
            <person name="Klenk H.P."/>
            <person name="Zhou Y."/>
            <person name="Lilburn T.G."/>
            <person name="Beck B.J."/>
            <person name="De Vos P."/>
            <person name="Vandamme P."/>
            <person name="Eisen J.A."/>
            <person name="Garrity G."/>
            <person name="Hugenholtz P."/>
            <person name="Kyrpides N.C."/>
        </authorList>
    </citation>
    <scope>NUCLEOTIDE SEQUENCE [LARGE SCALE GENOMIC DNA]</scope>
    <source>
        <strain evidence="15 16">CV53</strain>
    </source>
</reference>
<feature type="transmembrane region" description="Helical" evidence="14">
    <location>
        <begin position="28"/>
        <end position="50"/>
    </location>
</feature>
<dbReference type="Pfam" id="PF02537">
    <property type="entry name" value="CRCB"/>
    <property type="match status" value="1"/>
</dbReference>
<evidence type="ECO:0000256" key="1">
    <source>
        <dbReference type="ARBA" id="ARBA00004651"/>
    </source>
</evidence>
<evidence type="ECO:0000256" key="9">
    <source>
        <dbReference type="ARBA" id="ARBA00023136"/>
    </source>
</evidence>
<keyword evidence="16" id="KW-1185">Reference proteome</keyword>
<keyword evidence="4 14" id="KW-0812">Transmembrane</keyword>
<comment type="function">
    <text evidence="13 14">Fluoride-specific ion channel. Important for reducing fluoride concentration in the cell, thus reducing its toxicity.</text>
</comment>
<dbReference type="PANTHER" id="PTHR28259:SF16">
    <property type="entry name" value="FLUORIDE-SPECIFIC ION CHANNEL FLUC 2"/>
    <property type="match status" value="1"/>
</dbReference>
<dbReference type="PANTHER" id="PTHR28259">
    <property type="entry name" value="FLUORIDE EXPORT PROTEIN 1-RELATED"/>
    <property type="match status" value="1"/>
</dbReference>
<keyword evidence="3 14" id="KW-1003">Cell membrane</keyword>
<keyword evidence="7 14" id="KW-0915">Sodium</keyword>
<evidence type="ECO:0000256" key="6">
    <source>
        <dbReference type="ARBA" id="ARBA00022989"/>
    </source>
</evidence>
<dbReference type="InterPro" id="IPR003691">
    <property type="entry name" value="FluC"/>
</dbReference>
<gene>
    <name evidence="14" type="primary">fluC</name>
    <name evidence="14" type="synonym">crcB</name>
    <name evidence="15" type="ORF">EV146_106111</name>
</gene>
<evidence type="ECO:0000313" key="16">
    <source>
        <dbReference type="Proteomes" id="UP000295689"/>
    </source>
</evidence>
<accession>A0A4V6NKQ7</accession>
<evidence type="ECO:0000256" key="11">
    <source>
        <dbReference type="ARBA" id="ARBA00035120"/>
    </source>
</evidence>
<dbReference type="EMBL" id="SLVV01000006">
    <property type="protein sequence ID" value="TCN24910.1"/>
    <property type="molecule type" value="Genomic_DNA"/>
</dbReference>
<keyword evidence="8 14" id="KW-0406">Ion transport</keyword>
<dbReference type="AlphaFoldDB" id="A0A4V6NKQ7"/>
<evidence type="ECO:0000256" key="12">
    <source>
        <dbReference type="ARBA" id="ARBA00035585"/>
    </source>
</evidence>
<evidence type="ECO:0000256" key="4">
    <source>
        <dbReference type="ARBA" id="ARBA00022692"/>
    </source>
</evidence>
<evidence type="ECO:0000256" key="10">
    <source>
        <dbReference type="ARBA" id="ARBA00023303"/>
    </source>
</evidence>
<keyword evidence="5 14" id="KW-0479">Metal-binding</keyword>
<feature type="transmembrane region" description="Helical" evidence="14">
    <location>
        <begin position="91"/>
        <end position="112"/>
    </location>
</feature>
<comment type="caution">
    <text evidence="15">The sequence shown here is derived from an EMBL/GenBank/DDBJ whole genome shotgun (WGS) entry which is preliminary data.</text>
</comment>